<dbReference type="EMBL" id="CAFBQX010000001">
    <property type="protein sequence ID" value="CAB5069519.1"/>
    <property type="molecule type" value="Genomic_DNA"/>
</dbReference>
<evidence type="ECO:0000313" key="11">
    <source>
        <dbReference type="EMBL" id="CAB4856937.1"/>
    </source>
</evidence>
<keyword evidence="4 5" id="KW-0472">Membrane</keyword>
<dbReference type="SUPFAM" id="SSF103481">
    <property type="entry name" value="Multidrug resistance efflux transporter EmrE"/>
    <property type="match status" value="2"/>
</dbReference>
<dbReference type="EMBL" id="CAFBLD010000002">
    <property type="protein sequence ID" value="CAB4856937.1"/>
    <property type="molecule type" value="Genomic_DNA"/>
</dbReference>
<evidence type="ECO:0000313" key="8">
    <source>
        <dbReference type="EMBL" id="CAB4694148.1"/>
    </source>
</evidence>
<evidence type="ECO:0000259" key="6">
    <source>
        <dbReference type="Pfam" id="PF00892"/>
    </source>
</evidence>
<dbReference type="EMBL" id="CAFABH010000030">
    <property type="protein sequence ID" value="CAB4832501.1"/>
    <property type="molecule type" value="Genomic_DNA"/>
</dbReference>
<evidence type="ECO:0000256" key="2">
    <source>
        <dbReference type="ARBA" id="ARBA00022692"/>
    </source>
</evidence>
<feature type="transmembrane region" description="Helical" evidence="5">
    <location>
        <begin position="38"/>
        <end position="59"/>
    </location>
</feature>
<evidence type="ECO:0000313" key="9">
    <source>
        <dbReference type="EMBL" id="CAB4774591.1"/>
    </source>
</evidence>
<dbReference type="InterPro" id="IPR000620">
    <property type="entry name" value="EamA_dom"/>
</dbReference>
<dbReference type="InterPro" id="IPR037185">
    <property type="entry name" value="EmrE-like"/>
</dbReference>
<evidence type="ECO:0000256" key="3">
    <source>
        <dbReference type="ARBA" id="ARBA00022989"/>
    </source>
</evidence>
<evidence type="ECO:0000313" key="10">
    <source>
        <dbReference type="EMBL" id="CAB4832501.1"/>
    </source>
</evidence>
<reference evidence="9" key="1">
    <citation type="submission" date="2020-05" db="EMBL/GenBank/DDBJ databases">
        <authorList>
            <person name="Chiriac C."/>
            <person name="Salcher M."/>
            <person name="Ghai R."/>
            <person name="Kavagutti S V."/>
        </authorList>
    </citation>
    <scope>NUCLEOTIDE SEQUENCE</scope>
</reference>
<dbReference type="EMBL" id="CAFBNH010000004">
    <property type="protein sequence ID" value="CAB4943268.1"/>
    <property type="molecule type" value="Genomic_DNA"/>
</dbReference>
<dbReference type="AlphaFoldDB" id="A0A6J6VQ30"/>
<accession>A0A6J6VQ30</accession>
<evidence type="ECO:0000313" key="13">
    <source>
        <dbReference type="EMBL" id="CAB4983902.1"/>
    </source>
</evidence>
<feature type="transmembrane region" description="Helical" evidence="5">
    <location>
        <begin position="216"/>
        <end position="237"/>
    </location>
</feature>
<feature type="transmembrane region" description="Helical" evidence="5">
    <location>
        <begin position="71"/>
        <end position="91"/>
    </location>
</feature>
<feature type="domain" description="EamA" evidence="6">
    <location>
        <begin position="153"/>
        <end position="288"/>
    </location>
</feature>
<sequence length="300" mass="32692">MHLTRTEKLGMLYALLGVFLFSLSLPMTKWALESFDPFLTASSRPIFASMIAIPLMLFVKVKKVPKQYLKPLIYTMLGNAFIWPVLIALALHRTTSAHIAVISSIMPLSTAIFAVMRTKTQVSWQFWAASISGTALLVIFSISRGGGSGGDLIADALTLGAVIASAYCYVEGAELTKIMPGWQVISWVVVLALPICIPGSLFIWSQTHTQHTITVHGLVGITMIGVSSMYLGFFAWYRGLKDAGTAHGSQVQQLQGIMTLGWAALLLGEKVTLPMIVISLGVILCVLWALMSRQRTLEMS</sequence>
<comment type="subcellular location">
    <subcellularLocation>
        <location evidence="1">Membrane</location>
        <topology evidence="1">Multi-pass membrane protein</topology>
    </subcellularLocation>
</comment>
<feature type="transmembrane region" description="Helical" evidence="5">
    <location>
        <begin position="182"/>
        <end position="204"/>
    </location>
</feature>
<evidence type="ECO:0000256" key="1">
    <source>
        <dbReference type="ARBA" id="ARBA00004141"/>
    </source>
</evidence>
<evidence type="ECO:0000256" key="4">
    <source>
        <dbReference type="ARBA" id="ARBA00023136"/>
    </source>
</evidence>
<feature type="transmembrane region" description="Helical" evidence="5">
    <location>
        <begin position="127"/>
        <end position="146"/>
    </location>
</feature>
<protein>
    <submittedName>
        <fullName evidence="9">Unannotated protein</fullName>
    </submittedName>
</protein>
<dbReference type="EMBL" id="CAEZZW010000001">
    <property type="protein sequence ID" value="CAB4774591.1"/>
    <property type="molecule type" value="Genomic_DNA"/>
</dbReference>
<dbReference type="EMBL" id="CAFBOC010000016">
    <property type="protein sequence ID" value="CAB4983902.1"/>
    <property type="molecule type" value="Genomic_DNA"/>
</dbReference>
<dbReference type="PANTHER" id="PTHR32322:SF2">
    <property type="entry name" value="EAMA DOMAIN-CONTAINING PROTEIN"/>
    <property type="match status" value="1"/>
</dbReference>
<evidence type="ECO:0000313" key="14">
    <source>
        <dbReference type="EMBL" id="CAB5069519.1"/>
    </source>
</evidence>
<proteinExistence type="predicted"/>
<keyword evidence="3 5" id="KW-1133">Transmembrane helix</keyword>
<dbReference type="InterPro" id="IPR050638">
    <property type="entry name" value="AA-Vitamin_Transporters"/>
</dbReference>
<dbReference type="EMBL" id="CAESAE010000004">
    <property type="protein sequence ID" value="CAB4339334.1"/>
    <property type="molecule type" value="Genomic_DNA"/>
</dbReference>
<evidence type="ECO:0000313" key="12">
    <source>
        <dbReference type="EMBL" id="CAB4943268.1"/>
    </source>
</evidence>
<name>A0A6J6VQ30_9ZZZZ</name>
<feature type="transmembrane region" description="Helical" evidence="5">
    <location>
        <begin position="97"/>
        <end position="115"/>
    </location>
</feature>
<gene>
    <name evidence="8" type="ORF">UFOPK2510_00888</name>
    <name evidence="9" type="ORF">UFOPK2936_00423</name>
    <name evidence="10" type="ORF">UFOPK3174_01341</name>
    <name evidence="11" type="ORF">UFOPK3328_00237</name>
    <name evidence="12" type="ORF">UFOPK3779_00702</name>
    <name evidence="13" type="ORF">UFOPK3913_01317</name>
    <name evidence="7" type="ORF">UFOPK4107_00867</name>
    <name evidence="14" type="ORF">UFOPK4403_00006</name>
</gene>
<dbReference type="PANTHER" id="PTHR32322">
    <property type="entry name" value="INNER MEMBRANE TRANSPORTER"/>
    <property type="match status" value="1"/>
</dbReference>
<feature type="domain" description="EamA" evidence="6">
    <location>
        <begin position="9"/>
        <end position="134"/>
    </location>
</feature>
<feature type="transmembrane region" description="Helical" evidence="5">
    <location>
        <begin position="273"/>
        <end position="291"/>
    </location>
</feature>
<keyword evidence="2 5" id="KW-0812">Transmembrane</keyword>
<dbReference type="EMBL" id="CAEZXO010000005">
    <property type="protein sequence ID" value="CAB4694148.1"/>
    <property type="molecule type" value="Genomic_DNA"/>
</dbReference>
<evidence type="ECO:0000256" key="5">
    <source>
        <dbReference type="SAM" id="Phobius"/>
    </source>
</evidence>
<dbReference type="GO" id="GO:0016020">
    <property type="term" value="C:membrane"/>
    <property type="evidence" value="ECO:0007669"/>
    <property type="project" value="UniProtKB-SubCell"/>
</dbReference>
<feature type="transmembrane region" description="Helical" evidence="5">
    <location>
        <begin position="12"/>
        <end position="32"/>
    </location>
</feature>
<dbReference type="Pfam" id="PF00892">
    <property type="entry name" value="EamA"/>
    <property type="match status" value="2"/>
</dbReference>
<evidence type="ECO:0000313" key="7">
    <source>
        <dbReference type="EMBL" id="CAB4339334.1"/>
    </source>
</evidence>
<organism evidence="9">
    <name type="scientific">freshwater metagenome</name>
    <dbReference type="NCBI Taxonomy" id="449393"/>
    <lineage>
        <taxon>unclassified sequences</taxon>
        <taxon>metagenomes</taxon>
        <taxon>ecological metagenomes</taxon>
    </lineage>
</organism>